<dbReference type="Gene3D" id="3.40.50.720">
    <property type="entry name" value="NAD(P)-binding Rossmann-like Domain"/>
    <property type="match status" value="1"/>
</dbReference>
<keyword evidence="8" id="KW-1185">Reference proteome</keyword>
<evidence type="ECO:0000313" key="8">
    <source>
        <dbReference type="Proteomes" id="UP001203338"/>
    </source>
</evidence>
<dbReference type="InterPro" id="IPR006095">
    <property type="entry name" value="Glu/Leu/Phe/Val/Trp_DH"/>
</dbReference>
<dbReference type="SUPFAM" id="SSF53223">
    <property type="entry name" value="Aminoacid dehydrogenase-like, N-terminal domain"/>
    <property type="match status" value="1"/>
</dbReference>
<comment type="function">
    <text evidence="1">Catalyzes the reversible oxidative deamination of glutamate to alpha-ketoglutarate and ammonia.</text>
</comment>
<dbReference type="InterPro" id="IPR006097">
    <property type="entry name" value="Glu/Leu/Phe/Val/Trp_DH_dimer"/>
</dbReference>
<comment type="similarity">
    <text evidence="2 5">Belongs to the Glu/Leu/Phe/Val dehydrogenases family.</text>
</comment>
<dbReference type="Proteomes" id="UP001203338">
    <property type="component" value="Unassembled WGS sequence"/>
</dbReference>
<dbReference type="PRINTS" id="PR00082">
    <property type="entry name" value="GLFDHDRGNASE"/>
</dbReference>
<protein>
    <submittedName>
        <fullName evidence="7">Amino acid dehydrogenase</fullName>
    </submittedName>
</protein>
<dbReference type="InterPro" id="IPR016211">
    <property type="entry name" value="Glu/Phe/Leu/Val/Trp_DH_bac/arc"/>
</dbReference>
<dbReference type="EMBL" id="JAMFLX010000007">
    <property type="protein sequence ID" value="MCL6269761.1"/>
    <property type="molecule type" value="Genomic_DNA"/>
</dbReference>
<evidence type="ECO:0000256" key="2">
    <source>
        <dbReference type="ARBA" id="ARBA00006382"/>
    </source>
</evidence>
<evidence type="ECO:0000256" key="3">
    <source>
        <dbReference type="ARBA" id="ARBA00023002"/>
    </source>
</evidence>
<dbReference type="PANTHER" id="PTHR42722:SF1">
    <property type="entry name" value="VALINE DEHYDROGENASE"/>
    <property type="match status" value="1"/>
</dbReference>
<proteinExistence type="inferred from homology"/>
<dbReference type="InterPro" id="IPR006096">
    <property type="entry name" value="Glu/Leu/Phe/Val/Trp_DH_C"/>
</dbReference>
<dbReference type="InterPro" id="IPR036291">
    <property type="entry name" value="NAD(P)-bd_dom_sf"/>
</dbReference>
<feature type="domain" description="Glutamate/phenylalanine/leucine/valine/L-tryptophan dehydrogenase C-terminal" evidence="6">
    <location>
        <begin position="138"/>
        <end position="346"/>
    </location>
</feature>
<sequence length="350" mass="37006">MFQDMSQSQTSDIHLWSDPQTGLQAVIAIHDTSRGPALGGCRFFPYNSSGDAIRDAIRLAQGMSDKAALAGIEQGGGKAVIMAPRDIQNQEALFLSFGRFVHSLGGRYITAMDVGTTTADMETIARVTPHVTCTSASGNPALYTALGVYHGILACLKACKDLPDSLNGVHVAVQGLGHVGYALCDLLHKDGAKLTVCDLDPEKSALCQKNFGATVVAAKEILSVDCDIFSPCGLGGVIGTSVAQSLKCRAVAGSANNQLATPEAGLALHRQNILCAPDFLINAGGLIHASLSHRGKTAAETRKRVTLIEQTILRPFNRQITSGEPPSLMADRMAEDILYSPKHQLEQLSA</sequence>
<accession>A0ABT0PEX4</accession>
<evidence type="ECO:0000256" key="4">
    <source>
        <dbReference type="ARBA" id="ARBA00023027"/>
    </source>
</evidence>
<dbReference type="RefSeq" id="WP_249698844.1">
    <property type="nucleotide sequence ID" value="NZ_JAMFLX010000007.1"/>
</dbReference>
<evidence type="ECO:0000256" key="5">
    <source>
        <dbReference type="RuleBase" id="RU004417"/>
    </source>
</evidence>
<evidence type="ECO:0000313" key="7">
    <source>
        <dbReference type="EMBL" id="MCL6269761.1"/>
    </source>
</evidence>
<organism evidence="7 8">
    <name type="scientific">Parendozoicomonas callyspongiae</name>
    <dbReference type="NCBI Taxonomy" id="2942213"/>
    <lineage>
        <taxon>Bacteria</taxon>
        <taxon>Pseudomonadati</taxon>
        <taxon>Pseudomonadota</taxon>
        <taxon>Gammaproteobacteria</taxon>
        <taxon>Oceanospirillales</taxon>
        <taxon>Endozoicomonadaceae</taxon>
        <taxon>Parendozoicomonas</taxon>
    </lineage>
</organism>
<evidence type="ECO:0000259" key="6">
    <source>
        <dbReference type="SMART" id="SM00839"/>
    </source>
</evidence>
<gene>
    <name evidence="7" type="ORF">M3P05_07385</name>
</gene>
<evidence type="ECO:0000256" key="1">
    <source>
        <dbReference type="ARBA" id="ARBA00003868"/>
    </source>
</evidence>
<reference evidence="7 8" key="1">
    <citation type="submission" date="2022-05" db="EMBL/GenBank/DDBJ databases">
        <authorList>
            <person name="Park J.-S."/>
        </authorList>
    </citation>
    <scope>NUCLEOTIDE SEQUENCE [LARGE SCALE GENOMIC DNA]</scope>
    <source>
        <strain evidence="7 8">2012CJ34-2</strain>
    </source>
</reference>
<dbReference type="CDD" id="cd01075">
    <property type="entry name" value="NAD_bind_Leu_Phe_Val_DH"/>
    <property type="match status" value="1"/>
</dbReference>
<dbReference type="SUPFAM" id="SSF51735">
    <property type="entry name" value="NAD(P)-binding Rossmann-fold domains"/>
    <property type="match status" value="1"/>
</dbReference>
<name>A0ABT0PEX4_9GAMM</name>
<keyword evidence="4" id="KW-0520">NAD</keyword>
<dbReference type="Pfam" id="PF02812">
    <property type="entry name" value="ELFV_dehydrog_N"/>
    <property type="match status" value="1"/>
</dbReference>
<dbReference type="SMART" id="SM00839">
    <property type="entry name" value="ELFV_dehydrog"/>
    <property type="match status" value="1"/>
</dbReference>
<dbReference type="PANTHER" id="PTHR42722">
    <property type="entry name" value="LEUCINE DEHYDROGENASE"/>
    <property type="match status" value="1"/>
</dbReference>
<comment type="caution">
    <text evidence="7">The sequence shown here is derived from an EMBL/GenBank/DDBJ whole genome shotgun (WGS) entry which is preliminary data.</text>
</comment>
<dbReference type="InterPro" id="IPR046346">
    <property type="entry name" value="Aminoacid_DH-like_N_sf"/>
</dbReference>
<dbReference type="Pfam" id="PF00208">
    <property type="entry name" value="ELFV_dehydrog"/>
    <property type="match status" value="1"/>
</dbReference>
<dbReference type="Gene3D" id="3.40.50.10860">
    <property type="entry name" value="Leucine Dehydrogenase, chain A, domain 1"/>
    <property type="match status" value="1"/>
</dbReference>
<keyword evidence="3 5" id="KW-0560">Oxidoreductase</keyword>
<dbReference type="PIRSF" id="PIRSF000188">
    <property type="entry name" value="Phe_leu_dh"/>
    <property type="match status" value="1"/>
</dbReference>